<reference evidence="1" key="1">
    <citation type="submission" date="2021-03" db="EMBL/GenBank/DDBJ databases">
        <title>Revisited historic fungal species revealed as producer of novel bioactive compounds through whole genome sequencing and comparative genomics.</title>
        <authorList>
            <person name="Vignolle G.A."/>
            <person name="Hochenegger N."/>
            <person name="Mach R.L."/>
            <person name="Mach-Aigner A.R."/>
            <person name="Javad Rahimi M."/>
            <person name="Salim K.A."/>
            <person name="Chan C.M."/>
            <person name="Lim L.B.L."/>
            <person name="Cai F."/>
            <person name="Druzhinina I.S."/>
            <person name="U'Ren J.M."/>
            <person name="Derntl C."/>
        </authorList>
    </citation>
    <scope>NUCLEOTIDE SEQUENCE</scope>
    <source>
        <strain evidence="1">TUCIM 5799</strain>
    </source>
</reference>
<accession>A0A9P9W9D2</accession>
<sequence length="170" mass="19799">MNPNQPGRNYRNDALANPKGKNPYMSSRMGYYHNGHWYAPEECHIPWCTTPAIPFYEFCRLHKCEWEGCQSLKYRYDTPREGICRYRFCIQHNCRFNGEPVVAYSGPDRGPWQCVDAVRRSDRKFCGVHDHCIVNFPVQCTRHILRIGDVYREYCPAHDPTPRPAGSGAP</sequence>
<proteinExistence type="predicted"/>
<dbReference type="Proteomes" id="UP000829685">
    <property type="component" value="Unassembled WGS sequence"/>
</dbReference>
<dbReference type="EMBL" id="JAFIMR010000064">
    <property type="protein sequence ID" value="KAI1851819.1"/>
    <property type="molecule type" value="Genomic_DNA"/>
</dbReference>
<name>A0A9P9W9D2_9PEZI</name>
<evidence type="ECO:0000313" key="1">
    <source>
        <dbReference type="EMBL" id="KAI1851819.1"/>
    </source>
</evidence>
<protein>
    <submittedName>
        <fullName evidence="1">Uncharacterized protein</fullName>
    </submittedName>
</protein>
<organism evidence="1 2">
    <name type="scientific">Neoarthrinium moseri</name>
    <dbReference type="NCBI Taxonomy" id="1658444"/>
    <lineage>
        <taxon>Eukaryota</taxon>
        <taxon>Fungi</taxon>
        <taxon>Dikarya</taxon>
        <taxon>Ascomycota</taxon>
        <taxon>Pezizomycotina</taxon>
        <taxon>Sordariomycetes</taxon>
        <taxon>Xylariomycetidae</taxon>
        <taxon>Amphisphaeriales</taxon>
        <taxon>Apiosporaceae</taxon>
        <taxon>Neoarthrinium</taxon>
    </lineage>
</organism>
<keyword evidence="2" id="KW-1185">Reference proteome</keyword>
<comment type="caution">
    <text evidence="1">The sequence shown here is derived from an EMBL/GenBank/DDBJ whole genome shotgun (WGS) entry which is preliminary data.</text>
</comment>
<evidence type="ECO:0000313" key="2">
    <source>
        <dbReference type="Proteomes" id="UP000829685"/>
    </source>
</evidence>
<dbReference type="AlphaFoldDB" id="A0A9P9W9D2"/>
<gene>
    <name evidence="1" type="ORF">JX265_013176</name>
</gene>